<feature type="compositionally biased region" description="Gly residues" evidence="1">
    <location>
        <begin position="109"/>
        <end position="118"/>
    </location>
</feature>
<evidence type="ECO:0000259" key="2">
    <source>
        <dbReference type="Pfam" id="PF12776"/>
    </source>
</evidence>
<dbReference type="Proteomes" id="UP000604825">
    <property type="component" value="Unassembled WGS sequence"/>
</dbReference>
<dbReference type="InterPro" id="IPR024752">
    <property type="entry name" value="Myb/SANT-like_dom"/>
</dbReference>
<evidence type="ECO:0000313" key="4">
    <source>
        <dbReference type="Proteomes" id="UP000604825"/>
    </source>
</evidence>
<dbReference type="EMBL" id="CAJGYO010000009">
    <property type="protein sequence ID" value="CAD6254804.1"/>
    <property type="molecule type" value="Genomic_DNA"/>
</dbReference>
<feature type="compositionally biased region" description="Low complexity" evidence="1">
    <location>
        <begin position="368"/>
        <end position="401"/>
    </location>
</feature>
<keyword evidence="4" id="KW-1185">Reference proteome</keyword>
<gene>
    <name evidence="3" type="ORF">NCGR_LOCUS38403</name>
</gene>
<organism evidence="3 4">
    <name type="scientific">Miscanthus lutarioriparius</name>
    <dbReference type="NCBI Taxonomy" id="422564"/>
    <lineage>
        <taxon>Eukaryota</taxon>
        <taxon>Viridiplantae</taxon>
        <taxon>Streptophyta</taxon>
        <taxon>Embryophyta</taxon>
        <taxon>Tracheophyta</taxon>
        <taxon>Spermatophyta</taxon>
        <taxon>Magnoliopsida</taxon>
        <taxon>Liliopsida</taxon>
        <taxon>Poales</taxon>
        <taxon>Poaceae</taxon>
        <taxon>PACMAD clade</taxon>
        <taxon>Panicoideae</taxon>
        <taxon>Andropogonodae</taxon>
        <taxon>Andropogoneae</taxon>
        <taxon>Saccharinae</taxon>
        <taxon>Miscanthus</taxon>
    </lineage>
</organism>
<dbReference type="AlphaFoldDB" id="A0A811QDH8"/>
<dbReference type="PANTHER" id="PTHR47069:SF14">
    <property type="entry name" value="OS07G0253400 PROTEIN"/>
    <property type="match status" value="1"/>
</dbReference>
<dbReference type="Pfam" id="PF12776">
    <property type="entry name" value="Myb_DNA-bind_3"/>
    <property type="match status" value="1"/>
</dbReference>
<comment type="caution">
    <text evidence="3">The sequence shown here is derived from an EMBL/GenBank/DDBJ whole genome shotgun (WGS) entry which is preliminary data.</text>
</comment>
<feature type="region of interest" description="Disordered" evidence="1">
    <location>
        <begin position="344"/>
        <end position="401"/>
    </location>
</feature>
<protein>
    <recommendedName>
        <fullName evidence="2">Myb/SANT-like domain-containing protein</fullName>
    </recommendedName>
</protein>
<name>A0A811QDH8_9POAL</name>
<feature type="compositionally biased region" description="Acidic residues" evidence="1">
    <location>
        <begin position="358"/>
        <end position="367"/>
    </location>
</feature>
<evidence type="ECO:0000256" key="1">
    <source>
        <dbReference type="SAM" id="MobiDB-lite"/>
    </source>
</evidence>
<dbReference type="PANTHER" id="PTHR47069">
    <property type="match status" value="1"/>
</dbReference>
<sequence>MDGDGFDTWGSQPSASGPSHAPAGFAALDLNSQAPAAEVFPGLGLYGAVLQGNIDELLPGCVRGSGLPPYRPPRAGAGDAWATPTSPYARQLHFGGSAAAAAGRGGGNGGVFPGGSSSGAGSVRQRVKSSGAVPGRQRTNTALRGGGGQRTNTAIRGGSGRRVPRPRAPRASRSAVRGQASGSGAPFDIDEELEDDVEELASSGGPPVSHANRAQWNDANNSCLLELCIEQRRAGTYNGAQMSGEGYEAVVDGLLARRGLLYTRLQVKNQIGVLKNTHSFWRYLQTHTGLGRKPNGTIDAESEFWTTHTEKKQYLKTLQWGPPGNEELLDELFRGFTVDGSTTFVPGDDYGQNQEQDVGAEEEEEEFQTTPTSRSSQRSQRGKRSLSSNSSTLTSPVKKSKSPMVKIVKDIASTFKDSVKVNTTQIQKRASDKAACSVERCQELAFECGIEETVDSVYAMSKMFETDFRLCVDNLLHVLKQEEDQGPMIEEEEDDGGNTSEDEIISMCCNNLVEAQNLILQLVPILGMYSDNYFVKLPRRVTGDSGLDWMQEILA</sequence>
<feature type="domain" description="Myb/SANT-like" evidence="2">
    <location>
        <begin position="215"/>
        <end position="307"/>
    </location>
</feature>
<reference evidence="3" key="1">
    <citation type="submission" date="2020-10" db="EMBL/GenBank/DDBJ databases">
        <authorList>
            <person name="Han B."/>
            <person name="Lu T."/>
            <person name="Zhao Q."/>
            <person name="Huang X."/>
            <person name="Zhao Y."/>
        </authorList>
    </citation>
    <scope>NUCLEOTIDE SEQUENCE</scope>
</reference>
<accession>A0A811QDH8</accession>
<proteinExistence type="predicted"/>
<feature type="region of interest" description="Disordered" evidence="1">
    <location>
        <begin position="109"/>
        <end position="188"/>
    </location>
</feature>
<feature type="region of interest" description="Disordered" evidence="1">
    <location>
        <begin position="1"/>
        <end position="20"/>
    </location>
</feature>
<evidence type="ECO:0000313" key="3">
    <source>
        <dbReference type="EMBL" id="CAD6254804.1"/>
    </source>
</evidence>
<dbReference type="OrthoDB" id="687857at2759"/>